<keyword evidence="2" id="KW-1185">Reference proteome</keyword>
<accession>A0A8J9Y4Y2</accession>
<dbReference type="Proteomes" id="UP000838878">
    <property type="component" value="Chromosome 13"/>
</dbReference>
<evidence type="ECO:0000313" key="1">
    <source>
        <dbReference type="EMBL" id="CAH0719019.1"/>
    </source>
</evidence>
<gene>
    <name evidence="1" type="ORF">BINO364_LOCUS5416</name>
</gene>
<evidence type="ECO:0000313" key="2">
    <source>
        <dbReference type="Proteomes" id="UP000838878"/>
    </source>
</evidence>
<organism evidence="1 2">
    <name type="scientific">Brenthis ino</name>
    <name type="common">lesser marbled fritillary</name>
    <dbReference type="NCBI Taxonomy" id="405034"/>
    <lineage>
        <taxon>Eukaryota</taxon>
        <taxon>Metazoa</taxon>
        <taxon>Ecdysozoa</taxon>
        <taxon>Arthropoda</taxon>
        <taxon>Hexapoda</taxon>
        <taxon>Insecta</taxon>
        <taxon>Pterygota</taxon>
        <taxon>Neoptera</taxon>
        <taxon>Endopterygota</taxon>
        <taxon>Lepidoptera</taxon>
        <taxon>Glossata</taxon>
        <taxon>Ditrysia</taxon>
        <taxon>Papilionoidea</taxon>
        <taxon>Nymphalidae</taxon>
        <taxon>Heliconiinae</taxon>
        <taxon>Argynnini</taxon>
        <taxon>Brenthis</taxon>
    </lineage>
</organism>
<feature type="non-terminal residue" evidence="1">
    <location>
        <position position="118"/>
    </location>
</feature>
<dbReference type="EMBL" id="OV170233">
    <property type="protein sequence ID" value="CAH0719019.1"/>
    <property type="molecule type" value="Genomic_DNA"/>
</dbReference>
<name>A0A8J9Y4Y2_9NEOP</name>
<dbReference type="AlphaFoldDB" id="A0A8J9Y4Y2"/>
<proteinExistence type="predicted"/>
<reference evidence="1" key="1">
    <citation type="submission" date="2021-12" db="EMBL/GenBank/DDBJ databases">
        <authorList>
            <person name="Martin H S."/>
        </authorList>
    </citation>
    <scope>NUCLEOTIDE SEQUENCE</scope>
</reference>
<sequence>MQSWPWRMPAPRLDRGARIINLYRRVPMLQSIERDPGNVSHQFADKGRVKRADVLVARNTRKIAQKIYKENVVGGVNYDPDIGMYDQSGVNTASENPHEFIVTNTGRMPKGCYDDAPA</sequence>
<protein>
    <submittedName>
        <fullName evidence="1">Uncharacterized protein</fullName>
    </submittedName>
</protein>